<protein>
    <submittedName>
        <fullName evidence="1">Uncharacterized protein</fullName>
    </submittedName>
</protein>
<sequence>MVGGGEITGQQHQHHYQKSQQQQQLQLQHLVLLGGKEDLSALAMSEDRVKKLKSLKASPCLSLNSTQVDSALDNLADWVYDCFGLVSFSYLGHPKFKAFLNRVALPSVSKKELAGERLDVKYAEAKAESEVKILDAMFFQIGSDGWKSKNYGHVGEENLLKLGFNQRIVPFYLWVYLLTGLSPKALKNLENQHHLMVNLTLRLIFLHANSFGFKCNASFLRWISANAHSRAVMYRTQKLIFVAARSKLQRQDFTRDEDKDAEFLIVENGGDNNLGGLSTIAGFRPLKFTKQHKLFFTHYSRLKLNSSLCTLIAALFLLHGVHSPLESCLGNITTLEVFPKTLGLHWKLQAAS</sequence>
<organism evidence="1 2">
    <name type="scientific">Heracleum sosnowskyi</name>
    <dbReference type="NCBI Taxonomy" id="360622"/>
    <lineage>
        <taxon>Eukaryota</taxon>
        <taxon>Viridiplantae</taxon>
        <taxon>Streptophyta</taxon>
        <taxon>Embryophyta</taxon>
        <taxon>Tracheophyta</taxon>
        <taxon>Spermatophyta</taxon>
        <taxon>Magnoliopsida</taxon>
        <taxon>eudicotyledons</taxon>
        <taxon>Gunneridae</taxon>
        <taxon>Pentapetalae</taxon>
        <taxon>asterids</taxon>
        <taxon>campanulids</taxon>
        <taxon>Apiales</taxon>
        <taxon>Apiaceae</taxon>
        <taxon>Apioideae</taxon>
        <taxon>apioid superclade</taxon>
        <taxon>Tordylieae</taxon>
        <taxon>Tordyliinae</taxon>
        <taxon>Heracleum</taxon>
    </lineage>
</organism>
<reference evidence="1" key="1">
    <citation type="submission" date="2023-02" db="EMBL/GenBank/DDBJ databases">
        <title>Genome of toxic invasive species Heracleum sosnowskyi carries increased number of genes despite the absence of recent whole-genome duplications.</title>
        <authorList>
            <person name="Schelkunov M."/>
            <person name="Shtratnikova V."/>
            <person name="Makarenko M."/>
            <person name="Klepikova A."/>
            <person name="Omelchenko D."/>
            <person name="Novikova G."/>
            <person name="Obukhova E."/>
            <person name="Bogdanov V."/>
            <person name="Penin A."/>
            <person name="Logacheva M."/>
        </authorList>
    </citation>
    <scope>NUCLEOTIDE SEQUENCE</scope>
    <source>
        <strain evidence="1">Hsosn_3</strain>
        <tissue evidence="1">Leaf</tissue>
    </source>
</reference>
<evidence type="ECO:0000313" key="2">
    <source>
        <dbReference type="Proteomes" id="UP001237642"/>
    </source>
</evidence>
<dbReference type="AlphaFoldDB" id="A0AAD8LXR9"/>
<comment type="caution">
    <text evidence="1">The sequence shown here is derived from an EMBL/GenBank/DDBJ whole genome shotgun (WGS) entry which is preliminary data.</text>
</comment>
<gene>
    <name evidence="1" type="ORF">POM88_053798</name>
</gene>
<accession>A0AAD8LXR9</accession>
<dbReference type="Proteomes" id="UP001237642">
    <property type="component" value="Unassembled WGS sequence"/>
</dbReference>
<evidence type="ECO:0000313" key="1">
    <source>
        <dbReference type="EMBL" id="KAK1352084.1"/>
    </source>
</evidence>
<keyword evidence="2" id="KW-1185">Reference proteome</keyword>
<reference evidence="1" key="2">
    <citation type="submission" date="2023-05" db="EMBL/GenBank/DDBJ databases">
        <authorList>
            <person name="Schelkunov M.I."/>
        </authorList>
    </citation>
    <scope>NUCLEOTIDE SEQUENCE</scope>
    <source>
        <strain evidence="1">Hsosn_3</strain>
        <tissue evidence="1">Leaf</tissue>
    </source>
</reference>
<dbReference type="EMBL" id="JAUIZM010000020">
    <property type="protein sequence ID" value="KAK1352084.1"/>
    <property type="molecule type" value="Genomic_DNA"/>
</dbReference>
<proteinExistence type="predicted"/>
<name>A0AAD8LXR9_9APIA</name>